<accession>A0ABZ2PEF6</accession>
<dbReference type="EC" id="3.-.-.-" evidence="1"/>
<dbReference type="RefSeq" id="WP_338886995.1">
    <property type="nucleotide sequence ID" value="NZ_CP147846.1"/>
</dbReference>
<evidence type="ECO:0000313" key="1">
    <source>
        <dbReference type="EMBL" id="WXG67442.1"/>
    </source>
</evidence>
<name>A0ABZ2PEF6_9NOCA</name>
<keyword evidence="2" id="KW-1185">Reference proteome</keyword>
<keyword evidence="1" id="KW-0378">Hydrolase</keyword>
<dbReference type="Gene3D" id="3.40.50.1000">
    <property type="entry name" value="HAD superfamily/HAD-like"/>
    <property type="match status" value="1"/>
</dbReference>
<dbReference type="PANTHER" id="PTHR43434:SF16">
    <property type="entry name" value="BLL8046 PROTEIN"/>
    <property type="match status" value="1"/>
</dbReference>
<dbReference type="SFLD" id="SFLDS00003">
    <property type="entry name" value="Haloacid_Dehalogenase"/>
    <property type="match status" value="1"/>
</dbReference>
<dbReference type="SUPFAM" id="SSF56784">
    <property type="entry name" value="HAD-like"/>
    <property type="match status" value="1"/>
</dbReference>
<sequence>MTSTAGAVLFDIDGTLVDSNYVHVDTWSRAFADVGVEVPSWRIHRCIGMDGDKLLEALVGSADSAAALEAKDLHSRYYSEASGRLQVLPGARELLQRTSSTGLTVVLATSAPESELAHLRDLLDVEDIVSVVTSSEDADVAKPSPEIVEVALDRAGVEPAHAVMIGDSVWDMKASRTVGVTGIGVLSGGISDAELRSAGAEAVFDDPADLVERFGESPIARLADLSTIKNSGANA</sequence>
<dbReference type="InterPro" id="IPR023214">
    <property type="entry name" value="HAD_sf"/>
</dbReference>
<dbReference type="SFLD" id="SFLDG01135">
    <property type="entry name" value="C1.5.6:_HAD__Beta-PGM__Phospha"/>
    <property type="match status" value="1"/>
</dbReference>
<dbReference type="InterPro" id="IPR006439">
    <property type="entry name" value="HAD-SF_hydro_IA"/>
</dbReference>
<reference evidence="1 2" key="1">
    <citation type="submission" date="2024-03" db="EMBL/GenBank/DDBJ databases">
        <title>Natural products discovery in diverse microorganisms through a two-stage MS feature dereplication strategy.</title>
        <authorList>
            <person name="Zhang R."/>
        </authorList>
    </citation>
    <scope>NUCLEOTIDE SEQUENCE [LARGE SCALE GENOMIC DNA]</scope>
    <source>
        <strain evidence="1 2">18930</strain>
    </source>
</reference>
<dbReference type="Proteomes" id="UP001432000">
    <property type="component" value="Chromosome"/>
</dbReference>
<dbReference type="NCBIfam" id="TIGR01549">
    <property type="entry name" value="HAD-SF-IA-v1"/>
    <property type="match status" value="1"/>
</dbReference>
<protein>
    <submittedName>
        <fullName evidence="1">HAD family hydrolase</fullName>
        <ecNumber evidence="1">3.-.-.-</ecNumber>
    </submittedName>
</protein>
<dbReference type="GO" id="GO:0016787">
    <property type="term" value="F:hydrolase activity"/>
    <property type="evidence" value="ECO:0007669"/>
    <property type="project" value="UniProtKB-KW"/>
</dbReference>
<dbReference type="InterPro" id="IPR050155">
    <property type="entry name" value="HAD-like_hydrolase_sf"/>
</dbReference>
<dbReference type="PANTHER" id="PTHR43434">
    <property type="entry name" value="PHOSPHOGLYCOLATE PHOSPHATASE"/>
    <property type="match status" value="1"/>
</dbReference>
<organism evidence="1 2">
    <name type="scientific">Rhodococcus sovatensis</name>
    <dbReference type="NCBI Taxonomy" id="1805840"/>
    <lineage>
        <taxon>Bacteria</taxon>
        <taxon>Bacillati</taxon>
        <taxon>Actinomycetota</taxon>
        <taxon>Actinomycetes</taxon>
        <taxon>Mycobacteriales</taxon>
        <taxon>Nocardiaceae</taxon>
        <taxon>Rhodococcus</taxon>
    </lineage>
</organism>
<dbReference type="SFLD" id="SFLDG01129">
    <property type="entry name" value="C1.5:_HAD__Beta-PGM__Phosphata"/>
    <property type="match status" value="1"/>
</dbReference>
<dbReference type="EMBL" id="CP147846">
    <property type="protein sequence ID" value="WXG67442.1"/>
    <property type="molecule type" value="Genomic_DNA"/>
</dbReference>
<evidence type="ECO:0000313" key="2">
    <source>
        <dbReference type="Proteomes" id="UP001432000"/>
    </source>
</evidence>
<dbReference type="NCBIfam" id="TIGR01509">
    <property type="entry name" value="HAD-SF-IA-v3"/>
    <property type="match status" value="1"/>
</dbReference>
<dbReference type="InterPro" id="IPR036412">
    <property type="entry name" value="HAD-like_sf"/>
</dbReference>
<dbReference type="Pfam" id="PF00702">
    <property type="entry name" value="Hydrolase"/>
    <property type="match status" value="1"/>
</dbReference>
<proteinExistence type="predicted"/>
<dbReference type="Gene3D" id="1.10.150.240">
    <property type="entry name" value="Putative phosphatase, domain 2"/>
    <property type="match status" value="1"/>
</dbReference>
<dbReference type="InterPro" id="IPR023198">
    <property type="entry name" value="PGP-like_dom2"/>
</dbReference>
<gene>
    <name evidence="1" type="ORF">WDS16_19645</name>
</gene>